<comment type="caution">
    <text evidence="1">The sequence shown here is derived from an EMBL/GenBank/DDBJ whole genome shotgun (WGS) entry which is preliminary data.</text>
</comment>
<dbReference type="Proteomes" id="UP000567099">
    <property type="component" value="Unassembled WGS sequence"/>
</dbReference>
<accession>A0A7J9PMI4</accession>
<protein>
    <submittedName>
        <fullName evidence="1">Uncharacterized protein</fullName>
    </submittedName>
</protein>
<organism evidence="1 2">
    <name type="scientific">Methanococcus maripaludis</name>
    <name type="common">Methanococcus deltae</name>
    <dbReference type="NCBI Taxonomy" id="39152"/>
    <lineage>
        <taxon>Archaea</taxon>
        <taxon>Methanobacteriati</taxon>
        <taxon>Methanobacteriota</taxon>
        <taxon>Methanomada group</taxon>
        <taxon>Methanococci</taxon>
        <taxon>Methanococcales</taxon>
        <taxon>Methanococcaceae</taxon>
        <taxon>Methanococcus</taxon>
    </lineage>
</organism>
<dbReference type="AlphaFoldDB" id="A0A7J9PMI4"/>
<reference evidence="1 2" key="1">
    <citation type="submission" date="2020-07" db="EMBL/GenBank/DDBJ databases">
        <title>Genomic Encyclopedia of Type Strains, Phase IV (KMG-V): Genome sequencing to study the core and pangenomes of soil and plant-associated prokaryotes.</title>
        <authorList>
            <person name="Whitman W."/>
        </authorList>
    </citation>
    <scope>NUCLEOTIDE SEQUENCE [LARGE SCALE GENOMIC DNA]</scope>
    <source>
        <strain evidence="1 2">C13</strain>
    </source>
</reference>
<name>A0A7J9PMI4_METMI</name>
<gene>
    <name evidence="1" type="ORF">HNP94_001464</name>
</gene>
<evidence type="ECO:0000313" key="2">
    <source>
        <dbReference type="Proteomes" id="UP000567099"/>
    </source>
</evidence>
<sequence length="34" mass="3454">MIGGPALGLMALALLILGATVDWGNRKTRGGNSE</sequence>
<evidence type="ECO:0000313" key="1">
    <source>
        <dbReference type="EMBL" id="MBA2864442.1"/>
    </source>
</evidence>
<dbReference type="EMBL" id="JACDUO010000002">
    <property type="protein sequence ID" value="MBA2864442.1"/>
    <property type="molecule type" value="Genomic_DNA"/>
</dbReference>
<proteinExistence type="predicted"/>